<feature type="compositionally biased region" description="Low complexity" evidence="1">
    <location>
        <begin position="8"/>
        <end position="19"/>
    </location>
</feature>
<dbReference type="KEGG" id="lgi:LOTGIDRAFT_233265"/>
<dbReference type="GeneID" id="20249206"/>
<name>V4AA67_LOTGI</name>
<dbReference type="EMBL" id="KB202163">
    <property type="protein sequence ID" value="ESO91960.1"/>
    <property type="molecule type" value="Genomic_DNA"/>
</dbReference>
<accession>V4AA67</accession>
<proteinExistence type="predicted"/>
<gene>
    <name evidence="2" type="ORF">LOTGIDRAFT_233265</name>
</gene>
<dbReference type="CTD" id="20249206"/>
<evidence type="ECO:0000313" key="2">
    <source>
        <dbReference type="EMBL" id="ESO91960.1"/>
    </source>
</evidence>
<organism evidence="2 3">
    <name type="scientific">Lottia gigantea</name>
    <name type="common">Giant owl limpet</name>
    <dbReference type="NCBI Taxonomy" id="225164"/>
    <lineage>
        <taxon>Eukaryota</taxon>
        <taxon>Metazoa</taxon>
        <taxon>Spiralia</taxon>
        <taxon>Lophotrochozoa</taxon>
        <taxon>Mollusca</taxon>
        <taxon>Gastropoda</taxon>
        <taxon>Patellogastropoda</taxon>
        <taxon>Lottioidea</taxon>
        <taxon>Lottiidae</taxon>
        <taxon>Lottia</taxon>
    </lineage>
</organism>
<dbReference type="HOGENOM" id="CLU_1476776_0_0_1"/>
<protein>
    <submittedName>
        <fullName evidence="2">Uncharacterized protein</fullName>
    </submittedName>
</protein>
<feature type="compositionally biased region" description="Basic and acidic residues" evidence="1">
    <location>
        <begin position="20"/>
        <end position="34"/>
    </location>
</feature>
<keyword evidence="3" id="KW-1185">Reference proteome</keyword>
<reference evidence="2 3" key="1">
    <citation type="journal article" date="2013" name="Nature">
        <title>Insights into bilaterian evolution from three spiralian genomes.</title>
        <authorList>
            <person name="Simakov O."/>
            <person name="Marletaz F."/>
            <person name="Cho S.J."/>
            <person name="Edsinger-Gonzales E."/>
            <person name="Havlak P."/>
            <person name="Hellsten U."/>
            <person name="Kuo D.H."/>
            <person name="Larsson T."/>
            <person name="Lv J."/>
            <person name="Arendt D."/>
            <person name="Savage R."/>
            <person name="Osoegawa K."/>
            <person name="de Jong P."/>
            <person name="Grimwood J."/>
            <person name="Chapman J.A."/>
            <person name="Shapiro H."/>
            <person name="Aerts A."/>
            <person name="Otillar R.P."/>
            <person name="Terry A.Y."/>
            <person name="Boore J.L."/>
            <person name="Grigoriev I.V."/>
            <person name="Lindberg D.R."/>
            <person name="Seaver E.C."/>
            <person name="Weisblat D.A."/>
            <person name="Putnam N.H."/>
            <person name="Rokhsar D.S."/>
        </authorList>
    </citation>
    <scope>NUCLEOTIDE SEQUENCE [LARGE SCALE GENOMIC DNA]</scope>
</reference>
<dbReference type="Proteomes" id="UP000030746">
    <property type="component" value="Unassembled WGS sequence"/>
</dbReference>
<feature type="region of interest" description="Disordered" evidence="1">
    <location>
        <begin position="1"/>
        <end position="55"/>
    </location>
</feature>
<dbReference type="RefSeq" id="XP_009057273.1">
    <property type="nucleotide sequence ID" value="XM_009059025.1"/>
</dbReference>
<dbReference type="AlphaFoldDB" id="V4AA67"/>
<feature type="compositionally biased region" description="Polar residues" evidence="1">
    <location>
        <begin position="41"/>
        <end position="55"/>
    </location>
</feature>
<sequence>MDFKNIQTTGCGSTSSSDSFRLRMKEAGGSDEVRKRRVNTPRPTSTDQKSSNFPQPNLVLARDDLYEIEDFELIAKLKVRHSAIDLSKYVITGAQKNDTMTLYKNRLTGENRNMVEDILAEIFNNLNLSGDIPEDLDFDFSARIGELHHKKVKKPSKMRKIGAALRRVRNSIFRPFASCFKSS</sequence>
<evidence type="ECO:0000256" key="1">
    <source>
        <dbReference type="SAM" id="MobiDB-lite"/>
    </source>
</evidence>
<evidence type="ECO:0000313" key="3">
    <source>
        <dbReference type="Proteomes" id="UP000030746"/>
    </source>
</evidence>